<accession>A0A212LDW4</accession>
<feature type="region of interest" description="Disordered" evidence="1">
    <location>
        <begin position="59"/>
        <end position="114"/>
    </location>
</feature>
<feature type="compositionally biased region" description="Basic residues" evidence="1">
    <location>
        <begin position="103"/>
        <end position="114"/>
    </location>
</feature>
<gene>
    <name evidence="2" type="ORF">KL86PLE_20217</name>
</gene>
<dbReference type="EMBL" id="FMJD01000006">
    <property type="protein sequence ID" value="SCM75549.1"/>
    <property type="molecule type" value="Genomic_DNA"/>
</dbReference>
<dbReference type="AlphaFoldDB" id="A0A212LDW4"/>
<feature type="region of interest" description="Disordered" evidence="1">
    <location>
        <begin position="13"/>
        <end position="32"/>
    </location>
</feature>
<proteinExistence type="predicted"/>
<protein>
    <submittedName>
        <fullName evidence="2">Uncharacterized protein</fullName>
    </submittedName>
</protein>
<sequence>MIQTALDSGVFRVPQQHAAAGQRHGGQRPRQRVGNVANALFWRRRHREHLEGACRLAGSPFLSSSPPGRAAVPPVDPGADFGLPAGGRHLPRLQPPAAAHGHLPLRLRHGGIAR</sequence>
<evidence type="ECO:0000313" key="2">
    <source>
        <dbReference type="EMBL" id="SCM75549.1"/>
    </source>
</evidence>
<organism evidence="2">
    <name type="scientific">uncultured Pleomorphomonas sp</name>
    <dbReference type="NCBI Taxonomy" id="442121"/>
    <lineage>
        <taxon>Bacteria</taxon>
        <taxon>Pseudomonadati</taxon>
        <taxon>Pseudomonadota</taxon>
        <taxon>Alphaproteobacteria</taxon>
        <taxon>Hyphomicrobiales</taxon>
        <taxon>Pleomorphomonadaceae</taxon>
        <taxon>Pleomorphomonas</taxon>
        <taxon>environmental samples</taxon>
    </lineage>
</organism>
<evidence type="ECO:0000256" key="1">
    <source>
        <dbReference type="SAM" id="MobiDB-lite"/>
    </source>
</evidence>
<name>A0A212LDW4_9HYPH</name>
<reference evidence="2" key="1">
    <citation type="submission" date="2016-08" db="EMBL/GenBank/DDBJ databases">
        <authorList>
            <person name="Seilhamer J.J."/>
        </authorList>
    </citation>
    <scope>NUCLEOTIDE SEQUENCE</scope>
    <source>
        <strain evidence="2">86</strain>
    </source>
</reference>